<organism evidence="7 8">
    <name type="scientific">Roseateles agri</name>
    <dbReference type="NCBI Taxonomy" id="3098619"/>
    <lineage>
        <taxon>Bacteria</taxon>
        <taxon>Pseudomonadati</taxon>
        <taxon>Pseudomonadota</taxon>
        <taxon>Betaproteobacteria</taxon>
        <taxon>Burkholderiales</taxon>
        <taxon>Sphaerotilaceae</taxon>
        <taxon>Roseateles</taxon>
    </lineage>
</organism>
<dbReference type="InterPro" id="IPR004089">
    <property type="entry name" value="MCPsignal_dom"/>
</dbReference>
<evidence type="ECO:0000313" key="7">
    <source>
        <dbReference type="EMBL" id="MDY0745477.1"/>
    </source>
</evidence>
<evidence type="ECO:0000256" key="5">
    <source>
        <dbReference type="SAM" id="Phobius"/>
    </source>
</evidence>
<dbReference type="RefSeq" id="WP_320423382.1">
    <property type="nucleotide sequence ID" value="NZ_JAXCLA010000004.1"/>
</dbReference>
<evidence type="ECO:0000259" key="6">
    <source>
        <dbReference type="PROSITE" id="PS50111"/>
    </source>
</evidence>
<evidence type="ECO:0000256" key="4">
    <source>
        <dbReference type="SAM" id="Coils"/>
    </source>
</evidence>
<dbReference type="CDD" id="cd11386">
    <property type="entry name" value="MCP_signal"/>
    <property type="match status" value="1"/>
</dbReference>
<keyword evidence="4" id="KW-0175">Coiled coil</keyword>
<dbReference type="EMBL" id="JAXCLA010000004">
    <property type="protein sequence ID" value="MDY0745477.1"/>
    <property type="molecule type" value="Genomic_DNA"/>
</dbReference>
<dbReference type="PANTHER" id="PTHR43531">
    <property type="entry name" value="PROTEIN ICFG"/>
    <property type="match status" value="1"/>
</dbReference>
<dbReference type="PRINTS" id="PR00260">
    <property type="entry name" value="CHEMTRNSDUCR"/>
</dbReference>
<dbReference type="InterPro" id="IPR004090">
    <property type="entry name" value="Chemotax_Me-accpt_rcpt"/>
</dbReference>
<name>A0ABU5DGQ4_9BURK</name>
<evidence type="ECO:0000256" key="3">
    <source>
        <dbReference type="PROSITE-ProRule" id="PRU00284"/>
    </source>
</evidence>
<keyword evidence="1" id="KW-0488">Methylation</keyword>
<feature type="transmembrane region" description="Helical" evidence="5">
    <location>
        <begin position="181"/>
        <end position="201"/>
    </location>
</feature>
<protein>
    <submittedName>
        <fullName evidence="7">Methyl-accepting chemotaxis protein</fullName>
    </submittedName>
</protein>
<feature type="domain" description="Methyl-accepting transducer" evidence="6">
    <location>
        <begin position="263"/>
        <end position="492"/>
    </location>
</feature>
<keyword evidence="5" id="KW-0812">Transmembrane</keyword>
<dbReference type="PROSITE" id="PS50111">
    <property type="entry name" value="CHEMOTAXIS_TRANSDUC_2"/>
    <property type="match status" value="1"/>
</dbReference>
<sequence length="508" mass="53031">MRFTQRVMVSLAVPAVLAAVLGTVVCLGTVGMDRQLGDYFAHEDSLAAATNEMYAQGLQMGQALRNTVLDPSNKKAYENLENAIKGYDKAAEEARAAATPAQQEQLRAMEAARGKLAEAQDAVLKFVKAGDTAGATEAVNKKETPTWRDLRAQLLDMKKATNAEKDVARARAGAAMSTARGWVIVLVLATIVVCIGFVINLRATMRRELGGDPALARDVLERVAAGDLVVAVPVQQGDGGSLMSALLRTRDSLRLLVADVNGAAGSIAMASGEIAAGNHDLSNRTESQAASLQQTAASMAQLTSTVQQNAEAAQQATQLASAASSAAAQGGRAVGDVVQTMESISAQSSKIADITSVIDGIAFQTNILALNAAVEAARAGEQGRGFAVVASEVRSLAQRSAQAAREIKQLIAENVEKVDSGTRQVQQAGQTMSSLVAEVQRVSGLIHDISNATQEQSGGLQQVSQAVGQLDEVTQQNAALVEESTAAAQSLNTQAERLTALVRVFKVA</sequence>
<evidence type="ECO:0000256" key="1">
    <source>
        <dbReference type="ARBA" id="ARBA00022481"/>
    </source>
</evidence>
<evidence type="ECO:0000313" key="8">
    <source>
        <dbReference type="Proteomes" id="UP001285263"/>
    </source>
</evidence>
<keyword evidence="5" id="KW-1133">Transmembrane helix</keyword>
<feature type="coiled-coil region" evidence="4">
    <location>
        <begin position="463"/>
        <end position="501"/>
    </location>
</feature>
<keyword evidence="8" id="KW-1185">Reference proteome</keyword>
<gene>
    <name evidence="7" type="ORF">SNE35_13235</name>
</gene>
<keyword evidence="5" id="KW-0472">Membrane</keyword>
<dbReference type="Gene3D" id="1.10.287.950">
    <property type="entry name" value="Methyl-accepting chemotaxis protein"/>
    <property type="match status" value="1"/>
</dbReference>
<dbReference type="SMART" id="SM00283">
    <property type="entry name" value="MA"/>
    <property type="match status" value="1"/>
</dbReference>
<accession>A0ABU5DGQ4</accession>
<proteinExistence type="inferred from homology"/>
<feature type="coiled-coil region" evidence="4">
    <location>
        <begin position="73"/>
        <end position="122"/>
    </location>
</feature>
<reference evidence="7 8" key="1">
    <citation type="submission" date="2023-11" db="EMBL/GenBank/DDBJ databases">
        <title>Paucibacter sp. nov., isolated from fresh soil in Korea.</title>
        <authorList>
            <person name="Le N.T.T."/>
        </authorList>
    </citation>
    <scope>NUCLEOTIDE SEQUENCE [LARGE SCALE GENOMIC DNA]</scope>
    <source>
        <strain evidence="7 8">R3-3</strain>
    </source>
</reference>
<dbReference type="Proteomes" id="UP001285263">
    <property type="component" value="Unassembled WGS sequence"/>
</dbReference>
<dbReference type="PANTHER" id="PTHR43531:SF14">
    <property type="entry name" value="METHYL-ACCEPTING CHEMOTAXIS PROTEIN I-RELATED"/>
    <property type="match status" value="1"/>
</dbReference>
<evidence type="ECO:0000256" key="2">
    <source>
        <dbReference type="ARBA" id="ARBA00029447"/>
    </source>
</evidence>
<dbReference type="Pfam" id="PF00015">
    <property type="entry name" value="MCPsignal"/>
    <property type="match status" value="1"/>
</dbReference>
<dbReference type="InterPro" id="IPR051310">
    <property type="entry name" value="MCP_chemotaxis"/>
</dbReference>
<comment type="caution">
    <text evidence="7">The sequence shown here is derived from an EMBL/GenBank/DDBJ whole genome shotgun (WGS) entry which is preliminary data.</text>
</comment>
<keyword evidence="3" id="KW-0807">Transducer</keyword>
<dbReference type="SUPFAM" id="SSF58104">
    <property type="entry name" value="Methyl-accepting chemotaxis protein (MCP) signaling domain"/>
    <property type="match status" value="1"/>
</dbReference>
<comment type="similarity">
    <text evidence="2">Belongs to the methyl-accepting chemotaxis (MCP) protein family.</text>
</comment>